<dbReference type="AlphaFoldDB" id="A0AAD2CRW1"/>
<feature type="domain" description="HMG box" evidence="4">
    <location>
        <begin position="55"/>
        <end position="127"/>
    </location>
</feature>
<dbReference type="CDD" id="cd00084">
    <property type="entry name" value="HMG-box_SF"/>
    <property type="match status" value="2"/>
</dbReference>
<dbReference type="Gene3D" id="1.10.30.10">
    <property type="entry name" value="High mobility group box domain"/>
    <property type="match status" value="2"/>
</dbReference>
<dbReference type="InterPro" id="IPR050342">
    <property type="entry name" value="HMGB"/>
</dbReference>
<evidence type="ECO:0000256" key="3">
    <source>
        <dbReference type="SAM" id="MobiDB-lite"/>
    </source>
</evidence>
<feature type="region of interest" description="Disordered" evidence="3">
    <location>
        <begin position="335"/>
        <end position="358"/>
    </location>
</feature>
<keyword evidence="1 2" id="KW-0238">DNA-binding</keyword>
<dbReference type="PANTHER" id="PTHR48112">
    <property type="entry name" value="HIGH MOBILITY GROUP PROTEIN DSP1"/>
    <property type="match status" value="1"/>
</dbReference>
<dbReference type="SMART" id="SM00398">
    <property type="entry name" value="HMG"/>
    <property type="match status" value="2"/>
</dbReference>
<organism evidence="5 6">
    <name type="scientific">Cylindrotheca closterium</name>
    <dbReference type="NCBI Taxonomy" id="2856"/>
    <lineage>
        <taxon>Eukaryota</taxon>
        <taxon>Sar</taxon>
        <taxon>Stramenopiles</taxon>
        <taxon>Ochrophyta</taxon>
        <taxon>Bacillariophyta</taxon>
        <taxon>Bacillariophyceae</taxon>
        <taxon>Bacillariophycidae</taxon>
        <taxon>Bacillariales</taxon>
        <taxon>Bacillariaceae</taxon>
        <taxon>Cylindrotheca</taxon>
    </lineage>
</organism>
<evidence type="ECO:0000256" key="2">
    <source>
        <dbReference type="PROSITE-ProRule" id="PRU00267"/>
    </source>
</evidence>
<evidence type="ECO:0000256" key="1">
    <source>
        <dbReference type="ARBA" id="ARBA00023125"/>
    </source>
</evidence>
<dbReference type="Pfam" id="PF00505">
    <property type="entry name" value="HMG_box"/>
    <property type="match status" value="2"/>
</dbReference>
<gene>
    <name evidence="5" type="ORF">CYCCA115_LOCUS7503</name>
</gene>
<protein>
    <recommendedName>
        <fullName evidence="4">HMG box domain-containing protein</fullName>
    </recommendedName>
</protein>
<keyword evidence="2" id="KW-0539">Nucleus</keyword>
<feature type="DNA-binding region" description="HMG box" evidence="2">
    <location>
        <begin position="143"/>
        <end position="211"/>
    </location>
</feature>
<dbReference type="PANTHER" id="PTHR48112:SF22">
    <property type="entry name" value="MITOCHONDRIAL TRANSCRIPTION FACTOR A, ISOFORM B"/>
    <property type="match status" value="1"/>
</dbReference>
<dbReference type="SUPFAM" id="SSF47095">
    <property type="entry name" value="HMG-box"/>
    <property type="match status" value="2"/>
</dbReference>
<feature type="region of interest" description="Disordered" evidence="3">
    <location>
        <begin position="119"/>
        <end position="147"/>
    </location>
</feature>
<name>A0AAD2CRW1_9STRA</name>
<dbReference type="InterPro" id="IPR009071">
    <property type="entry name" value="HMG_box_dom"/>
</dbReference>
<dbReference type="GO" id="GO:0005634">
    <property type="term" value="C:nucleus"/>
    <property type="evidence" value="ECO:0007669"/>
    <property type="project" value="UniProtKB-UniRule"/>
</dbReference>
<dbReference type="GO" id="GO:0003677">
    <property type="term" value="F:DNA binding"/>
    <property type="evidence" value="ECO:0007669"/>
    <property type="project" value="UniProtKB-UniRule"/>
</dbReference>
<dbReference type="Proteomes" id="UP001295423">
    <property type="component" value="Unassembled WGS sequence"/>
</dbReference>
<evidence type="ECO:0000313" key="6">
    <source>
        <dbReference type="Proteomes" id="UP001295423"/>
    </source>
</evidence>
<keyword evidence="6" id="KW-1185">Reference proteome</keyword>
<proteinExistence type="predicted"/>
<sequence>MTDSNGQFLSSNVNPTSTLLEKPMVAPILHASTTDHMVASQNRGLQTTMKHDVAPKRFKSSFIFFSMEKHKEIKEQLAKDGKATKTTNITKIVSDAWRNLSSEDRAKYNAMASEDKERYDTEKAAYSAPPGASKKKTRTPGMPRRPSSAFLAFANCRRAQVKAENMDKSNGAISKILSIMWKEADEEIKSKYKSDEAALWKKYKTAMEEWRKKEGSIKQEKGATLPLASINRNPGAASAYAALLHGGIDPYGLSLGLSGSLLGSSLGYSTDFLSPSPNLAMLSALSRQPLATFPFERSHSLLSTQALYGLQEPLYTSSAHQLSLSRMAAFLAAERRAASQGSDEGNTKTVPNPPESDS</sequence>
<dbReference type="InterPro" id="IPR036910">
    <property type="entry name" value="HMG_box_dom_sf"/>
</dbReference>
<comment type="caution">
    <text evidence="5">The sequence shown here is derived from an EMBL/GenBank/DDBJ whole genome shotgun (WGS) entry which is preliminary data.</text>
</comment>
<evidence type="ECO:0000313" key="5">
    <source>
        <dbReference type="EMBL" id="CAJ1941401.1"/>
    </source>
</evidence>
<evidence type="ECO:0000259" key="4">
    <source>
        <dbReference type="PROSITE" id="PS50118"/>
    </source>
</evidence>
<dbReference type="EMBL" id="CAKOGP040001002">
    <property type="protein sequence ID" value="CAJ1941401.1"/>
    <property type="molecule type" value="Genomic_DNA"/>
</dbReference>
<feature type="DNA-binding region" description="HMG box" evidence="2">
    <location>
        <begin position="55"/>
        <end position="127"/>
    </location>
</feature>
<accession>A0AAD2CRW1</accession>
<dbReference type="PROSITE" id="PS50118">
    <property type="entry name" value="HMG_BOX_2"/>
    <property type="match status" value="2"/>
</dbReference>
<feature type="compositionally biased region" description="Polar residues" evidence="3">
    <location>
        <begin position="339"/>
        <end position="350"/>
    </location>
</feature>
<feature type="domain" description="HMG box" evidence="4">
    <location>
        <begin position="143"/>
        <end position="211"/>
    </location>
</feature>
<reference evidence="5" key="1">
    <citation type="submission" date="2023-08" db="EMBL/GenBank/DDBJ databases">
        <authorList>
            <person name="Audoor S."/>
            <person name="Bilcke G."/>
        </authorList>
    </citation>
    <scope>NUCLEOTIDE SEQUENCE</scope>
</reference>